<evidence type="ECO:0000313" key="4">
    <source>
        <dbReference type="Proteomes" id="UP000188532"/>
    </source>
</evidence>
<evidence type="ECO:0000313" key="5">
    <source>
        <dbReference type="Proteomes" id="UP000516380"/>
    </source>
</evidence>
<evidence type="ECO:0000313" key="2">
    <source>
        <dbReference type="EMBL" id="BCI86294.1"/>
    </source>
</evidence>
<evidence type="ECO:0000259" key="1">
    <source>
        <dbReference type="Pfam" id="PF18879"/>
    </source>
</evidence>
<accession>A0A1V3XN86</accession>
<gene>
    <name evidence="3" type="ORF">BZL29_2458</name>
    <name evidence="2" type="ORF">NIIDMKKI_15000</name>
</gene>
<protein>
    <recommendedName>
        <fullName evidence="1">ESX-1 secretion-associated protein EspA/EspE-like domain-containing protein</fullName>
    </recommendedName>
</protein>
<dbReference type="Proteomes" id="UP000188532">
    <property type="component" value="Unassembled WGS sequence"/>
</dbReference>
<reference evidence="2 5" key="2">
    <citation type="submission" date="2020-07" db="EMBL/GenBank/DDBJ databases">
        <title>Mycobacterium kansasii (former subtype) with zoonotic potential isolated from diseased indoor pet cat, Japan.</title>
        <authorList>
            <person name="Fukano H."/>
            <person name="Terazono T."/>
            <person name="Hoshino Y."/>
        </authorList>
    </citation>
    <scope>NUCLEOTIDE SEQUENCE [LARGE SCALE GENOMIC DNA]</scope>
    <source>
        <strain evidence="2 5">Kuro-I</strain>
    </source>
</reference>
<dbReference type="Pfam" id="PF18879">
    <property type="entry name" value="EspA_EspE"/>
    <property type="match status" value="1"/>
</dbReference>
<organism evidence="3 4">
    <name type="scientific">Mycobacterium kansasii</name>
    <dbReference type="NCBI Taxonomy" id="1768"/>
    <lineage>
        <taxon>Bacteria</taxon>
        <taxon>Bacillati</taxon>
        <taxon>Actinomycetota</taxon>
        <taxon>Actinomycetes</taxon>
        <taxon>Mycobacteriales</taxon>
        <taxon>Mycobacteriaceae</taxon>
        <taxon>Mycobacterium</taxon>
    </lineage>
</organism>
<dbReference type="EMBL" id="MVBN01000002">
    <property type="protein sequence ID" value="OOK80226.1"/>
    <property type="molecule type" value="Genomic_DNA"/>
</dbReference>
<reference evidence="3 4" key="1">
    <citation type="submission" date="2017-02" db="EMBL/GenBank/DDBJ databases">
        <title>Complete genome sequences of Mycobacterium kansasii strains isolated from rhesus macaques.</title>
        <authorList>
            <person name="Panda A."/>
            <person name="Nagaraj S."/>
            <person name="Zhao X."/>
            <person name="Tettelin H."/>
            <person name="Detolla L.J."/>
        </authorList>
    </citation>
    <scope>NUCLEOTIDE SEQUENCE [LARGE SCALE GENOMIC DNA]</scope>
    <source>
        <strain evidence="3 4">11-3469</strain>
    </source>
</reference>
<dbReference type="EMBL" id="AP023343">
    <property type="protein sequence ID" value="BCI86294.1"/>
    <property type="molecule type" value="Genomic_DNA"/>
</dbReference>
<feature type="domain" description="ESX-1 secretion-associated protein EspA/EspE-like" evidence="1">
    <location>
        <begin position="3"/>
        <end position="69"/>
    </location>
</feature>
<proteinExistence type="predicted"/>
<sequence>MGSGSKFDEVGDRIAALVPDGGWQGLAAQAYLSQNLAQSQRAKVIRDLDHQTGDLVSAQAQAVVNAREAANIGMVIAGIALGVCATCEATMGPPVKSCRFKSRYSCAVLQSLLSLSS</sequence>
<evidence type="ECO:0000313" key="3">
    <source>
        <dbReference type="EMBL" id="OOK80226.1"/>
    </source>
</evidence>
<name>A0A1V3XN86_MYCKA</name>
<dbReference type="Proteomes" id="UP000516380">
    <property type="component" value="Chromosome"/>
</dbReference>
<dbReference type="InterPro" id="IPR043796">
    <property type="entry name" value="ESX-1_EspA/EspE-like"/>
</dbReference>
<keyword evidence="5" id="KW-1185">Reference proteome</keyword>
<dbReference type="AlphaFoldDB" id="A0A1V3XN86"/>